<evidence type="ECO:0000313" key="5">
    <source>
        <dbReference type="EMBL" id="OAK53949.1"/>
    </source>
</evidence>
<dbReference type="SUPFAM" id="SSF52540">
    <property type="entry name" value="P-loop containing nucleoside triphosphate hydrolases"/>
    <property type="match status" value="1"/>
</dbReference>
<dbReference type="InterPro" id="IPR000792">
    <property type="entry name" value="Tscrpt_reg_LuxR_C"/>
</dbReference>
<dbReference type="InterPro" id="IPR016032">
    <property type="entry name" value="Sig_transdc_resp-reg_C-effctor"/>
</dbReference>
<protein>
    <submittedName>
        <fullName evidence="5">Helix-turn-helix transcriptional regulator</fullName>
    </submittedName>
</protein>
<reference evidence="5 6" key="1">
    <citation type="submission" date="2016-03" db="EMBL/GenBank/DDBJ databases">
        <title>Genome sequence of Rhodococcus kyotonensis KB10.</title>
        <authorList>
            <person name="Jeong H."/>
            <person name="Hong C.E."/>
            <person name="Jo S.H."/>
            <person name="Park J.M."/>
        </authorList>
    </citation>
    <scope>NUCLEOTIDE SEQUENCE [LARGE SCALE GENOMIC DNA]</scope>
    <source>
        <strain evidence="5 6">KB10</strain>
    </source>
</reference>
<dbReference type="InterPro" id="IPR059106">
    <property type="entry name" value="WHD_MalT"/>
</dbReference>
<keyword evidence="2" id="KW-0238">DNA-binding</keyword>
<evidence type="ECO:0000313" key="6">
    <source>
        <dbReference type="Proteomes" id="UP000077519"/>
    </source>
</evidence>
<dbReference type="SMART" id="SM00421">
    <property type="entry name" value="HTH_LUXR"/>
    <property type="match status" value="1"/>
</dbReference>
<organism evidence="5 6">
    <name type="scientific">Rhodococcoides kyotonense</name>
    <dbReference type="NCBI Taxonomy" id="398843"/>
    <lineage>
        <taxon>Bacteria</taxon>
        <taxon>Bacillati</taxon>
        <taxon>Actinomycetota</taxon>
        <taxon>Actinomycetes</taxon>
        <taxon>Mycobacteriales</taxon>
        <taxon>Nocardiaceae</taxon>
        <taxon>Rhodococcoides</taxon>
    </lineage>
</organism>
<evidence type="ECO:0000259" key="4">
    <source>
        <dbReference type="PROSITE" id="PS50043"/>
    </source>
</evidence>
<dbReference type="PROSITE" id="PS50043">
    <property type="entry name" value="HTH_LUXR_2"/>
    <property type="match status" value="1"/>
</dbReference>
<dbReference type="Gene3D" id="1.25.40.10">
    <property type="entry name" value="Tetratricopeptide repeat domain"/>
    <property type="match status" value="1"/>
</dbReference>
<keyword evidence="1" id="KW-0805">Transcription regulation</keyword>
<evidence type="ECO:0000256" key="3">
    <source>
        <dbReference type="ARBA" id="ARBA00023163"/>
    </source>
</evidence>
<gene>
    <name evidence="5" type="ORF">A3K89_21855</name>
</gene>
<name>A0A177YFF7_9NOCA</name>
<feature type="domain" description="HTH luxR-type" evidence="4">
    <location>
        <begin position="807"/>
        <end position="872"/>
    </location>
</feature>
<dbReference type="Proteomes" id="UP000077519">
    <property type="component" value="Unassembled WGS sequence"/>
</dbReference>
<accession>A0A177YFF7</accession>
<dbReference type="Gene3D" id="1.10.10.10">
    <property type="entry name" value="Winged helix-like DNA-binding domain superfamily/Winged helix DNA-binding domain"/>
    <property type="match status" value="1"/>
</dbReference>
<dbReference type="Gene3D" id="3.40.50.300">
    <property type="entry name" value="P-loop containing nucleotide triphosphate hydrolases"/>
    <property type="match status" value="1"/>
</dbReference>
<dbReference type="GO" id="GO:0003677">
    <property type="term" value="F:DNA binding"/>
    <property type="evidence" value="ECO:0007669"/>
    <property type="project" value="UniProtKB-KW"/>
</dbReference>
<dbReference type="InterPro" id="IPR036388">
    <property type="entry name" value="WH-like_DNA-bd_sf"/>
</dbReference>
<dbReference type="CDD" id="cd06170">
    <property type="entry name" value="LuxR_C_like"/>
    <property type="match status" value="1"/>
</dbReference>
<dbReference type="InterPro" id="IPR003593">
    <property type="entry name" value="AAA+_ATPase"/>
</dbReference>
<keyword evidence="6" id="KW-1185">Reference proteome</keyword>
<dbReference type="AlphaFoldDB" id="A0A177YFF7"/>
<comment type="caution">
    <text evidence="5">The sequence shown here is derived from an EMBL/GenBank/DDBJ whole genome shotgun (WGS) entry which is preliminary data.</text>
</comment>
<dbReference type="InterPro" id="IPR027417">
    <property type="entry name" value="P-loop_NTPase"/>
</dbReference>
<dbReference type="SUPFAM" id="SSF46894">
    <property type="entry name" value="C-terminal effector domain of the bipartite response regulators"/>
    <property type="match status" value="1"/>
</dbReference>
<dbReference type="Pfam" id="PF00196">
    <property type="entry name" value="GerE"/>
    <property type="match status" value="1"/>
</dbReference>
<dbReference type="PANTHER" id="PTHR44688:SF16">
    <property type="entry name" value="DNA-BINDING TRANSCRIPTIONAL ACTIVATOR DEVR_DOSR"/>
    <property type="match status" value="1"/>
</dbReference>
<evidence type="ECO:0000256" key="1">
    <source>
        <dbReference type="ARBA" id="ARBA00023015"/>
    </source>
</evidence>
<dbReference type="GO" id="GO:0006355">
    <property type="term" value="P:regulation of DNA-templated transcription"/>
    <property type="evidence" value="ECO:0007669"/>
    <property type="project" value="InterPro"/>
</dbReference>
<dbReference type="PANTHER" id="PTHR44688">
    <property type="entry name" value="DNA-BINDING TRANSCRIPTIONAL ACTIVATOR DEVR_DOSR"/>
    <property type="match status" value="1"/>
</dbReference>
<evidence type="ECO:0000256" key="2">
    <source>
        <dbReference type="ARBA" id="ARBA00023125"/>
    </source>
</evidence>
<keyword evidence="3" id="KW-0804">Transcription</keyword>
<sequence>MTALPCAVPHLRCRVPARPGATIRRGRLIESLDVAVAEPGTVTLLTAPAGSGKTTLLVDWLADAPAATDTAVAWVSVDETDNSLATLRSCVVSALMQSGSSRVADAVAELPAPGEPGYDDFSALLFAALDGVDVPVVLVLDDAHLLHDPDVLVALGNFLHWPPRGLRTVVAGRYEPPLALQKLRLDGRVRDIGSVDIAFTRAEADTMFADAGILLSSNAFDAVIERTQGWAAGLRMAAMTLADSPDPGSTVDRFTGSQHSVADYLVSEVLEGLTPAVRRFLVETSVPAWFTVDLAERLTGSLEVRQTLDMLLARNFLIEETPGPTPTYRYHPLMREYLRAEMYRWGVEQVRNLETVASQWFTASKQPLQALEHSMHSGDGPAVVATLTTSGLDLVLEGHSDVILQALEHGPRAVAESAYGRLLGAAAHLTVGDTAPAMSTLAALRGQATDGRVDDRSELLHRTLEVQAAMQTGNIGAALDKLEILDIGRADDPGLDAFTLATAGIARMYLDRTTEARKLLSDATANARAGRLHRTALMCMTAAAAVELLGGHLDDALRGSRAAVDHARRHAIGDTEIADAALSLAAVVAHLRMDAVTHSTTLWASIGFATEPAVAEYGRRAASALGTRTDAHGVPKVGREWIEYERPVIPGLEALLVPVVQQKYFAAGESLWATELVGVTSRRLGRTGEISLLAADVHRRAGRLDAAESELAAVVDGSRRCVSPVTLIRALLAASSIALTRRNPTKSFQLATRALALAEPERILRPFAEAGQNVRDVLTRNHGRFGRLEAFADAARTAIPHRHPDVEPRSSTTLTPRELELLRELPSWRTAEQIASDHFVSVNTIKTHLRGIYRKLEVRSRRDAIAAAHELGLL</sequence>
<dbReference type="InterPro" id="IPR011990">
    <property type="entry name" value="TPR-like_helical_dom_sf"/>
</dbReference>
<dbReference type="EMBL" id="LVHI01000014">
    <property type="protein sequence ID" value="OAK53949.1"/>
    <property type="molecule type" value="Genomic_DNA"/>
</dbReference>
<dbReference type="SMART" id="SM00382">
    <property type="entry name" value="AAA"/>
    <property type="match status" value="1"/>
</dbReference>
<proteinExistence type="predicted"/>
<dbReference type="Pfam" id="PF25873">
    <property type="entry name" value="WHD_MalT"/>
    <property type="match status" value="1"/>
</dbReference>